<gene>
    <name evidence="1" type="ORF">SIRAN1933</name>
</gene>
<accession>A0A060ZNG7</accession>
<name>A0A060ZNG7_9ACTN</name>
<evidence type="ECO:0000313" key="1">
    <source>
        <dbReference type="EMBL" id="CDR04951.1"/>
    </source>
</evidence>
<organism evidence="1">
    <name type="scientific">Streptomyces iranensis</name>
    <dbReference type="NCBI Taxonomy" id="576784"/>
    <lineage>
        <taxon>Bacteria</taxon>
        <taxon>Bacillati</taxon>
        <taxon>Actinomycetota</taxon>
        <taxon>Actinomycetes</taxon>
        <taxon>Kitasatosporales</taxon>
        <taxon>Streptomycetaceae</taxon>
        <taxon>Streptomyces</taxon>
        <taxon>Streptomyces violaceusniger group</taxon>
    </lineage>
</organism>
<dbReference type="EMBL" id="LK022848">
    <property type="protein sequence ID" value="CDR04951.1"/>
    <property type="molecule type" value="Genomic_DNA"/>
</dbReference>
<dbReference type="HOGENOM" id="CLU_3421219_0_0_11"/>
<reference evidence="1" key="1">
    <citation type="submission" date="2014-05" db="EMBL/GenBank/DDBJ databases">
        <authorList>
            <person name="Horn Fabian"/>
        </authorList>
    </citation>
    <scope>NUCLEOTIDE SEQUENCE</scope>
</reference>
<protein>
    <submittedName>
        <fullName evidence="1">Uncharacterized protein</fullName>
    </submittedName>
</protein>
<proteinExistence type="predicted"/>
<dbReference type="AlphaFoldDB" id="A0A060ZNG7"/>
<sequence>MTVGWWDGEVRRARLGPEGAVRVE</sequence>